<comment type="caution">
    <text evidence="4">The sequence shown here is derived from an EMBL/GenBank/DDBJ whole genome shotgun (WGS) entry which is preliminary data.</text>
</comment>
<keyword evidence="1" id="KW-0547">Nucleotide-binding</keyword>
<dbReference type="EMBL" id="NIQC01000014">
    <property type="protein sequence ID" value="OWZ83674.1"/>
    <property type="molecule type" value="Genomic_DNA"/>
</dbReference>
<evidence type="ECO:0000313" key="5">
    <source>
        <dbReference type="Proteomes" id="UP000214588"/>
    </source>
</evidence>
<evidence type="ECO:0000256" key="1">
    <source>
        <dbReference type="ARBA" id="ARBA00022741"/>
    </source>
</evidence>
<keyword evidence="2" id="KW-0067">ATP-binding</keyword>
<dbReference type="Pfam" id="PF19568">
    <property type="entry name" value="Spore_III_AA"/>
    <property type="match status" value="1"/>
</dbReference>
<dbReference type="AlphaFoldDB" id="A0A226BZC1"/>
<dbReference type="Gene3D" id="3.40.50.300">
    <property type="entry name" value="P-loop containing nucleotide triphosphate hydrolases"/>
    <property type="match status" value="1"/>
</dbReference>
<feature type="domain" description="AAA+ ATPase" evidence="3">
    <location>
        <begin position="123"/>
        <end position="258"/>
    </location>
</feature>
<dbReference type="GO" id="GO:0005524">
    <property type="term" value="F:ATP binding"/>
    <property type="evidence" value="ECO:0007669"/>
    <property type="project" value="UniProtKB-KW"/>
</dbReference>
<protein>
    <submittedName>
        <fullName evidence="4">Single-stranded DNA-binding protein</fullName>
    </submittedName>
</protein>
<gene>
    <name evidence="4" type="ORF">CDO51_07380</name>
</gene>
<dbReference type="PANTHER" id="PTHR20953:SF3">
    <property type="entry name" value="P-LOOP CONTAINING NUCLEOSIDE TRIPHOSPHATE HYDROLASES SUPERFAMILY PROTEIN"/>
    <property type="match status" value="1"/>
</dbReference>
<dbReference type="InterPro" id="IPR003593">
    <property type="entry name" value="AAA+_ATPase"/>
</dbReference>
<dbReference type="InterPro" id="IPR058670">
    <property type="entry name" value="PTPase_dom"/>
</dbReference>
<proteinExistence type="predicted"/>
<dbReference type="Proteomes" id="UP000214588">
    <property type="component" value="Unassembled WGS sequence"/>
</dbReference>
<accession>A0A226BZC1</accession>
<sequence length="449" mass="51093">MSDFKKELSKLLEVFPTHIREEIEKRDDLDRLVEVVIDLGKRPEARYPREFFYLTDDVVTEQDLEYVCNRVGPFGDDNRAGIEKTLHRISAIKNRRERIIGLTCRVGKAIYGTSDIIRDIVENEDKLLLLGRPGVGKTTILRETARILADEFKKRVIIVDTSNEIAGDGDIPHPAIGHARRMQVKTPDKQHDVMIEAVENHMPEVIIIDEIGSYQEAEAARTIAERGVQLIATAHGNTLENLILNPTLSELLGGIDSVILGDEEAKRRNSQKTVLERKAPPTFDSVIEIFDKNTLKVHNPLEKVVDYILRGGTPRPEIRIRNEHGETEVIQNSNLKEDLSKESKEDNLKNTSNGVQKIYPYAVSKDTVKRLIKELKVPAELTRHMKEADLMLTVKAQKRKGAQKIKKAYEENIPVHIIRKNKVAQVEKALRHIFQQNDRDESEGNNDVL</sequence>
<keyword evidence="5" id="KW-1185">Reference proteome</keyword>
<dbReference type="SMART" id="SM00382">
    <property type="entry name" value="AAA"/>
    <property type="match status" value="1"/>
</dbReference>
<evidence type="ECO:0000313" key="4">
    <source>
        <dbReference type="EMBL" id="OWZ83674.1"/>
    </source>
</evidence>
<dbReference type="CDD" id="cd00009">
    <property type="entry name" value="AAA"/>
    <property type="match status" value="1"/>
</dbReference>
<organism evidence="4 5">
    <name type="scientific">Natranaerobius trueperi</name>
    <dbReference type="NCBI Taxonomy" id="759412"/>
    <lineage>
        <taxon>Bacteria</taxon>
        <taxon>Bacillati</taxon>
        <taxon>Bacillota</taxon>
        <taxon>Clostridia</taxon>
        <taxon>Natranaerobiales</taxon>
        <taxon>Natranaerobiaceae</taxon>
        <taxon>Natranaerobius</taxon>
    </lineage>
</organism>
<dbReference type="InterPro" id="IPR027417">
    <property type="entry name" value="P-loop_NTPase"/>
</dbReference>
<reference evidence="4 5" key="1">
    <citation type="submission" date="2017-06" db="EMBL/GenBank/DDBJ databases">
        <title>Draft Genome Sequence of Natranaerobius trueperi halophilic, alkalithermophilic bacteria from soda lakes.</title>
        <authorList>
            <person name="Zhao B."/>
        </authorList>
    </citation>
    <scope>NUCLEOTIDE SEQUENCE [LARGE SCALE GENOMIC DNA]</scope>
    <source>
        <strain evidence="4 5">DSM 18760</strain>
    </source>
</reference>
<dbReference type="OrthoDB" id="9768243at2"/>
<dbReference type="GO" id="GO:0003677">
    <property type="term" value="F:DNA binding"/>
    <property type="evidence" value="ECO:0007669"/>
    <property type="project" value="UniProtKB-KW"/>
</dbReference>
<dbReference type="InterPro" id="IPR045735">
    <property type="entry name" value="Spore_III_AA_AAA+_ATPase"/>
</dbReference>
<evidence type="ECO:0000256" key="2">
    <source>
        <dbReference type="ARBA" id="ARBA00022840"/>
    </source>
</evidence>
<name>A0A226BZC1_9FIRM</name>
<dbReference type="PANTHER" id="PTHR20953">
    <property type="entry name" value="KINASE-RELATED"/>
    <property type="match status" value="1"/>
</dbReference>
<keyword evidence="4" id="KW-0238">DNA-binding</keyword>
<dbReference type="Pfam" id="PF25516">
    <property type="entry name" value="PTPase"/>
    <property type="match status" value="1"/>
</dbReference>
<dbReference type="SUPFAM" id="SSF52540">
    <property type="entry name" value="P-loop containing nucleoside triphosphate hydrolases"/>
    <property type="match status" value="1"/>
</dbReference>
<evidence type="ECO:0000259" key="3">
    <source>
        <dbReference type="SMART" id="SM00382"/>
    </source>
</evidence>